<accession>A0A814T166</accession>
<dbReference type="FunFam" id="2.40.50.140:FF:000006">
    <property type="entry name" value="Cold shock protein CspC"/>
    <property type="match status" value="1"/>
</dbReference>
<sequence length="202" mass="23269">MSDYYEMKANTAQRYEAVHRRSRRSSTREAENKIIHCPHGSDSDCECVQNSDIDKDRLLTDKQEKIAAASLIRSEMEKLKVIDRPRYKLLTKIIKSSEKEKDKYIGLYEEEYGSLLSKNRLEFINSDQYRDSKQMTMNGTVTWFHPRKGFGFITPDNGGEDVFVHFSDIQVSGFKTLSEGQKVSFDKKNGLKGPFAANVHPE</sequence>
<gene>
    <name evidence="5" type="ORF">EDS130_LOCUS30377</name>
    <name evidence="4" type="ORF">XAT740_LOCUS21187</name>
</gene>
<dbReference type="Proteomes" id="UP000663828">
    <property type="component" value="Unassembled WGS sequence"/>
</dbReference>
<dbReference type="PROSITE" id="PS00352">
    <property type="entry name" value="CSD_1"/>
    <property type="match status" value="1"/>
</dbReference>
<dbReference type="InterPro" id="IPR012340">
    <property type="entry name" value="NA-bd_OB-fold"/>
</dbReference>
<comment type="caution">
    <text evidence="4">The sequence shown here is derived from an EMBL/GenBank/DDBJ whole genome shotgun (WGS) entry which is preliminary data.</text>
</comment>
<dbReference type="EMBL" id="CAJNOR010001511">
    <property type="protein sequence ID" value="CAF1155528.1"/>
    <property type="molecule type" value="Genomic_DNA"/>
</dbReference>
<dbReference type="InterPro" id="IPR050181">
    <property type="entry name" value="Cold_shock_domain"/>
</dbReference>
<dbReference type="AlphaFoldDB" id="A0A814T166"/>
<dbReference type="GO" id="GO:0005737">
    <property type="term" value="C:cytoplasm"/>
    <property type="evidence" value="ECO:0007669"/>
    <property type="project" value="UniProtKB-SubCell"/>
</dbReference>
<keyword evidence="2" id="KW-0963">Cytoplasm</keyword>
<evidence type="ECO:0000313" key="4">
    <source>
        <dbReference type="EMBL" id="CAF1155528.1"/>
    </source>
</evidence>
<dbReference type="InterPro" id="IPR002059">
    <property type="entry name" value="CSP_DNA-bd"/>
</dbReference>
<evidence type="ECO:0000256" key="1">
    <source>
        <dbReference type="ARBA" id="ARBA00004496"/>
    </source>
</evidence>
<dbReference type="EMBL" id="CAJNOJ010000212">
    <property type="protein sequence ID" value="CAF1296566.1"/>
    <property type="molecule type" value="Genomic_DNA"/>
</dbReference>
<dbReference type="PANTHER" id="PTHR11544">
    <property type="entry name" value="COLD SHOCK DOMAIN CONTAINING PROTEINS"/>
    <property type="match status" value="1"/>
</dbReference>
<reference evidence="4" key="1">
    <citation type="submission" date="2021-02" db="EMBL/GenBank/DDBJ databases">
        <authorList>
            <person name="Nowell W R."/>
        </authorList>
    </citation>
    <scope>NUCLEOTIDE SEQUENCE</scope>
</reference>
<dbReference type="Gene3D" id="2.40.50.140">
    <property type="entry name" value="Nucleic acid-binding proteins"/>
    <property type="match status" value="1"/>
</dbReference>
<dbReference type="PROSITE" id="PS51857">
    <property type="entry name" value="CSD_2"/>
    <property type="match status" value="1"/>
</dbReference>
<evidence type="ECO:0000313" key="6">
    <source>
        <dbReference type="Proteomes" id="UP000663828"/>
    </source>
</evidence>
<name>A0A814T166_ADIRI</name>
<protein>
    <recommendedName>
        <fullName evidence="3">CSD domain-containing protein</fullName>
    </recommendedName>
</protein>
<dbReference type="PRINTS" id="PR00050">
    <property type="entry name" value="COLDSHOCK"/>
</dbReference>
<dbReference type="SMART" id="SM00357">
    <property type="entry name" value="CSP"/>
    <property type="match status" value="1"/>
</dbReference>
<dbReference type="InterPro" id="IPR019844">
    <property type="entry name" value="CSD_CS"/>
</dbReference>
<dbReference type="SUPFAM" id="SSF50249">
    <property type="entry name" value="Nucleic acid-binding proteins"/>
    <property type="match status" value="1"/>
</dbReference>
<dbReference type="OrthoDB" id="422005at2759"/>
<evidence type="ECO:0000259" key="3">
    <source>
        <dbReference type="PROSITE" id="PS51857"/>
    </source>
</evidence>
<dbReference type="CDD" id="cd04458">
    <property type="entry name" value="CSP_CDS"/>
    <property type="match status" value="1"/>
</dbReference>
<feature type="domain" description="CSD" evidence="3">
    <location>
        <begin position="136"/>
        <end position="201"/>
    </location>
</feature>
<keyword evidence="6" id="KW-1185">Reference proteome</keyword>
<dbReference type="Proteomes" id="UP000663852">
    <property type="component" value="Unassembled WGS sequence"/>
</dbReference>
<evidence type="ECO:0000256" key="2">
    <source>
        <dbReference type="ARBA" id="ARBA00022490"/>
    </source>
</evidence>
<dbReference type="GO" id="GO:0003676">
    <property type="term" value="F:nucleic acid binding"/>
    <property type="evidence" value="ECO:0007669"/>
    <property type="project" value="InterPro"/>
</dbReference>
<evidence type="ECO:0000313" key="5">
    <source>
        <dbReference type="EMBL" id="CAF1296566.1"/>
    </source>
</evidence>
<dbReference type="InterPro" id="IPR011129">
    <property type="entry name" value="CSD"/>
</dbReference>
<dbReference type="Pfam" id="PF00313">
    <property type="entry name" value="CSD"/>
    <property type="match status" value="1"/>
</dbReference>
<proteinExistence type="predicted"/>
<comment type="subcellular location">
    <subcellularLocation>
        <location evidence="1">Cytoplasm</location>
    </subcellularLocation>
</comment>
<organism evidence="4 6">
    <name type="scientific">Adineta ricciae</name>
    <name type="common">Rotifer</name>
    <dbReference type="NCBI Taxonomy" id="249248"/>
    <lineage>
        <taxon>Eukaryota</taxon>
        <taxon>Metazoa</taxon>
        <taxon>Spiralia</taxon>
        <taxon>Gnathifera</taxon>
        <taxon>Rotifera</taxon>
        <taxon>Eurotatoria</taxon>
        <taxon>Bdelloidea</taxon>
        <taxon>Adinetida</taxon>
        <taxon>Adinetidae</taxon>
        <taxon>Adineta</taxon>
    </lineage>
</organism>